<evidence type="ECO:0000313" key="1">
    <source>
        <dbReference type="EMBL" id="AUW47183.1"/>
    </source>
</evidence>
<gene>
    <name evidence="1" type="ORF">CUJ84_pRLN3000044</name>
</gene>
<dbReference type="RefSeq" id="WP_105009698.1">
    <property type="nucleotide sequence ID" value="NZ_CP025015.1"/>
</dbReference>
<dbReference type="EMBL" id="CP025015">
    <property type="protein sequence ID" value="AUW47183.1"/>
    <property type="molecule type" value="Genomic_DNA"/>
</dbReference>
<protein>
    <submittedName>
        <fullName evidence="1">Uncharacterized protein</fullName>
    </submittedName>
</protein>
<sequence>MHIRYRFPLKRSFILDDSWPLEGHGGAVLELERKDHEVTHITVTFRDQPLSMAPQLTTSDHGPIAADIKMRDSLGSVAVQIVKRLQHFLSIHHSLEINADDVEVAFIPKDDAERAQIKIFNFQSSTVTPKSRIGFSMVAQAFFATESSDDPSFVTSFLQMAREASMERRYIDAFRYCFLLFESLYGNGKFKKSQLVDEMLSSVEFVVMVSATISDFRTDPLHNGSKTKELVAEYPDAKAMIEHLVERRGFYFHGNIKRRDSRRPDDQKHADELSDFTMYLALAVADSFAAAMFSPEIGKRYFENAKRFGAIMTVLIKFKTKDENDFTRDGSLRMPTPATVATNGLAMVVHLKFLEWAQTELHGTSLVSAVAHDETTGVELFHSHYLSPAPAKT</sequence>
<reference evidence="1 2" key="1">
    <citation type="submission" date="2017-11" db="EMBL/GenBank/DDBJ databases">
        <title>Complete genome of Rhizobium leguminosarum Norway, an ineffective micro-symbiont.</title>
        <authorList>
            <person name="Hoffrichter A."/>
            <person name="Liang J."/>
            <person name="Brachmann A."/>
            <person name="Marin M."/>
        </authorList>
    </citation>
    <scope>NUCLEOTIDE SEQUENCE [LARGE SCALE GENOMIC DNA]</scope>
    <source>
        <strain evidence="1 2">Norway</strain>
        <plasmid evidence="2">Plasmid prln3</plasmid>
    </source>
</reference>
<keyword evidence="1" id="KW-0614">Plasmid</keyword>
<dbReference type="Proteomes" id="UP000238523">
    <property type="component" value="Plasmid pRLN3"/>
</dbReference>
<name>A0A2K9ZFZ6_RHILE</name>
<evidence type="ECO:0000313" key="2">
    <source>
        <dbReference type="Proteomes" id="UP000238523"/>
    </source>
</evidence>
<accession>A0A2K9ZFZ6</accession>
<geneLocation type="plasmid" evidence="2">
    <name>prln3</name>
</geneLocation>
<dbReference type="AlphaFoldDB" id="A0A2K9ZFZ6"/>
<proteinExistence type="predicted"/>
<organism evidence="1 2">
    <name type="scientific">Rhizobium leguminosarum</name>
    <dbReference type="NCBI Taxonomy" id="384"/>
    <lineage>
        <taxon>Bacteria</taxon>
        <taxon>Pseudomonadati</taxon>
        <taxon>Pseudomonadota</taxon>
        <taxon>Alphaproteobacteria</taxon>
        <taxon>Hyphomicrobiales</taxon>
        <taxon>Rhizobiaceae</taxon>
        <taxon>Rhizobium/Agrobacterium group</taxon>
        <taxon>Rhizobium</taxon>
    </lineage>
</organism>